<protein>
    <recommendedName>
        <fullName evidence="3">RNase H type-1 domain-containing protein</fullName>
    </recommendedName>
</protein>
<name>A0ABU6Y5V7_9FABA</name>
<evidence type="ECO:0000313" key="1">
    <source>
        <dbReference type="EMBL" id="MED6205765.1"/>
    </source>
</evidence>
<organism evidence="1 2">
    <name type="scientific">Stylosanthes scabra</name>
    <dbReference type="NCBI Taxonomy" id="79078"/>
    <lineage>
        <taxon>Eukaryota</taxon>
        <taxon>Viridiplantae</taxon>
        <taxon>Streptophyta</taxon>
        <taxon>Embryophyta</taxon>
        <taxon>Tracheophyta</taxon>
        <taxon>Spermatophyta</taxon>
        <taxon>Magnoliopsida</taxon>
        <taxon>eudicotyledons</taxon>
        <taxon>Gunneridae</taxon>
        <taxon>Pentapetalae</taxon>
        <taxon>rosids</taxon>
        <taxon>fabids</taxon>
        <taxon>Fabales</taxon>
        <taxon>Fabaceae</taxon>
        <taxon>Papilionoideae</taxon>
        <taxon>50 kb inversion clade</taxon>
        <taxon>dalbergioids sensu lato</taxon>
        <taxon>Dalbergieae</taxon>
        <taxon>Pterocarpus clade</taxon>
        <taxon>Stylosanthes</taxon>
    </lineage>
</organism>
<gene>
    <name evidence="1" type="ORF">PIB30_020734</name>
</gene>
<evidence type="ECO:0008006" key="3">
    <source>
        <dbReference type="Google" id="ProtNLM"/>
    </source>
</evidence>
<accession>A0ABU6Y5V7</accession>
<sequence length="211" mass="24024">MLLNKYSSGRLDFNGTRVKGTSSIWNAIVKFFNILKDCFRWYSSTQIPVEFKQIIYDIIPCSNGSSELGWNWSPVASNAYNAHEGLYMRATSFDVWLRAALSNRESFVGTSIWWIWRHHCNEIFNPTDSWSDYTVVALVRCVANDIDSCAERPCILRYHHLSLIWDPPISNSFKVNCDASIALNLELAGFGCIIKNSPRDWISACSGPIPK</sequence>
<comment type="caution">
    <text evidence="1">The sequence shown here is derived from an EMBL/GenBank/DDBJ whole genome shotgun (WGS) entry which is preliminary data.</text>
</comment>
<dbReference type="Proteomes" id="UP001341840">
    <property type="component" value="Unassembled WGS sequence"/>
</dbReference>
<proteinExistence type="predicted"/>
<evidence type="ECO:0000313" key="2">
    <source>
        <dbReference type="Proteomes" id="UP001341840"/>
    </source>
</evidence>
<dbReference type="EMBL" id="JASCZI010241722">
    <property type="protein sequence ID" value="MED6205765.1"/>
    <property type="molecule type" value="Genomic_DNA"/>
</dbReference>
<keyword evidence="2" id="KW-1185">Reference proteome</keyword>
<reference evidence="1 2" key="1">
    <citation type="journal article" date="2023" name="Plants (Basel)">
        <title>Bridging the Gap: Combining Genomics and Transcriptomics Approaches to Understand Stylosanthes scabra, an Orphan Legume from the Brazilian Caatinga.</title>
        <authorList>
            <person name="Ferreira-Neto J.R.C."/>
            <person name="da Silva M.D."/>
            <person name="Binneck E."/>
            <person name="de Melo N.F."/>
            <person name="da Silva R.H."/>
            <person name="de Melo A.L.T.M."/>
            <person name="Pandolfi V."/>
            <person name="Bustamante F.O."/>
            <person name="Brasileiro-Vidal A.C."/>
            <person name="Benko-Iseppon A.M."/>
        </authorList>
    </citation>
    <scope>NUCLEOTIDE SEQUENCE [LARGE SCALE GENOMIC DNA]</scope>
    <source>
        <tissue evidence="1">Leaves</tissue>
    </source>
</reference>